<dbReference type="CDD" id="cd00093">
    <property type="entry name" value="HTH_XRE"/>
    <property type="match status" value="1"/>
</dbReference>
<comment type="caution">
    <text evidence="2">The sequence shown here is derived from an EMBL/GenBank/DDBJ whole genome shotgun (WGS) entry which is preliminary data.</text>
</comment>
<proteinExistence type="predicted"/>
<sequence length="111" mass="11902">MPTPHNPPAAVRRALRKLGADIRDARRRRRLPMAIVAERAFTSRSTLQKIEAGDTSVSVGIYASVLQALGLLDGLSQIADIGNDPVGQALASAELPKHVHLKRTSGASRDE</sequence>
<dbReference type="Pfam" id="PF13560">
    <property type="entry name" value="HTH_31"/>
    <property type="match status" value="1"/>
</dbReference>
<evidence type="ECO:0000259" key="1">
    <source>
        <dbReference type="PROSITE" id="PS50943"/>
    </source>
</evidence>
<keyword evidence="3" id="KW-1185">Reference proteome</keyword>
<dbReference type="Proteomes" id="UP001138768">
    <property type="component" value="Unassembled WGS sequence"/>
</dbReference>
<name>A0A9X0WAY5_9GAMM</name>
<evidence type="ECO:0000313" key="3">
    <source>
        <dbReference type="Proteomes" id="UP001138768"/>
    </source>
</evidence>
<dbReference type="GO" id="GO:0003677">
    <property type="term" value="F:DNA binding"/>
    <property type="evidence" value="ECO:0007669"/>
    <property type="project" value="InterPro"/>
</dbReference>
<dbReference type="InterPro" id="IPR010982">
    <property type="entry name" value="Lambda_DNA-bd_dom_sf"/>
</dbReference>
<dbReference type="RefSeq" id="WP_200246494.1">
    <property type="nucleotide sequence ID" value="NZ_NRRY01000031.1"/>
</dbReference>
<gene>
    <name evidence="2" type="ORF">CKO42_16700</name>
</gene>
<accession>A0A9X0WAY5</accession>
<dbReference type="InterPro" id="IPR001387">
    <property type="entry name" value="Cro/C1-type_HTH"/>
</dbReference>
<dbReference type="EMBL" id="NRRY01000031">
    <property type="protein sequence ID" value="MBK1620051.1"/>
    <property type="molecule type" value="Genomic_DNA"/>
</dbReference>
<feature type="domain" description="HTH cro/C1-type" evidence="1">
    <location>
        <begin position="22"/>
        <end position="75"/>
    </location>
</feature>
<organism evidence="2 3">
    <name type="scientific">Lamprobacter modestohalophilus</name>
    <dbReference type="NCBI Taxonomy" id="1064514"/>
    <lineage>
        <taxon>Bacteria</taxon>
        <taxon>Pseudomonadati</taxon>
        <taxon>Pseudomonadota</taxon>
        <taxon>Gammaproteobacteria</taxon>
        <taxon>Chromatiales</taxon>
        <taxon>Chromatiaceae</taxon>
        <taxon>Lamprobacter</taxon>
    </lineage>
</organism>
<dbReference type="Gene3D" id="1.10.260.40">
    <property type="entry name" value="lambda repressor-like DNA-binding domains"/>
    <property type="match status" value="1"/>
</dbReference>
<dbReference type="SUPFAM" id="SSF47413">
    <property type="entry name" value="lambda repressor-like DNA-binding domains"/>
    <property type="match status" value="1"/>
</dbReference>
<dbReference type="AlphaFoldDB" id="A0A9X0WAY5"/>
<protein>
    <recommendedName>
        <fullName evidence="1">HTH cro/C1-type domain-containing protein</fullName>
    </recommendedName>
</protein>
<dbReference type="PROSITE" id="PS50943">
    <property type="entry name" value="HTH_CROC1"/>
    <property type="match status" value="1"/>
</dbReference>
<evidence type="ECO:0000313" key="2">
    <source>
        <dbReference type="EMBL" id="MBK1620051.1"/>
    </source>
</evidence>
<reference evidence="2 3" key="1">
    <citation type="journal article" date="2020" name="Microorganisms">
        <title>Osmotic Adaptation and Compatible Solute Biosynthesis of Phototrophic Bacteria as Revealed from Genome Analyses.</title>
        <authorList>
            <person name="Imhoff J.F."/>
            <person name="Rahn T."/>
            <person name="Kunzel S."/>
            <person name="Keller A."/>
            <person name="Neulinger S.C."/>
        </authorList>
    </citation>
    <scope>NUCLEOTIDE SEQUENCE [LARGE SCALE GENOMIC DNA]</scope>
    <source>
        <strain evidence="2 3">DSM 25653</strain>
    </source>
</reference>